<keyword evidence="4" id="KW-1185">Reference proteome</keyword>
<dbReference type="AlphaFoldDB" id="A0A1I1X0F0"/>
<dbReference type="GO" id="GO:0006508">
    <property type="term" value="P:proteolysis"/>
    <property type="evidence" value="ECO:0007669"/>
    <property type="project" value="UniProtKB-KW"/>
</dbReference>
<feature type="transmembrane region" description="Helical" evidence="1">
    <location>
        <begin position="146"/>
        <end position="166"/>
    </location>
</feature>
<keyword evidence="1" id="KW-0472">Membrane</keyword>
<feature type="domain" description="CAAX prenyl protease 2/Lysostaphin resistance protein A-like" evidence="2">
    <location>
        <begin position="152"/>
        <end position="247"/>
    </location>
</feature>
<feature type="transmembrane region" description="Helical" evidence="1">
    <location>
        <begin position="115"/>
        <end position="134"/>
    </location>
</feature>
<proteinExistence type="predicted"/>
<accession>A0A1I1X0F0</accession>
<sequence length="309" mass="32887">MPTRPLDTSAPSPIDTSRPFGAHVRMNRWKPLVIVSVLPVGMVLLQIVFYYAAAMIEGRDDPLTNEMTPLTLLANNLSVGATGLLAVSFVARLAEVPWRSLLSSSRRLDSRRWKVYSGGSTLLVAAGVALVALVAPADTGWTGFEITNTTVALLLVVVLTTPLQAAGEELIFRGTMLPAIASWVPTARRALLTGLVGSSIVFALIHGSADPWLLGYFTVVGVCTGLMAVISRGLEAPIAFHVCNNLVVTLLNSLFADGGTSTYERSVGAGGPSYLILAAVNLAVVGLVWLCERGWHRPARGRTDRTNRG</sequence>
<feature type="transmembrane region" description="Helical" evidence="1">
    <location>
        <begin position="212"/>
        <end position="231"/>
    </location>
</feature>
<feature type="transmembrane region" description="Helical" evidence="1">
    <location>
        <begin position="275"/>
        <end position="292"/>
    </location>
</feature>
<evidence type="ECO:0000256" key="1">
    <source>
        <dbReference type="SAM" id="Phobius"/>
    </source>
</evidence>
<keyword evidence="1" id="KW-0812">Transmembrane</keyword>
<protein>
    <submittedName>
        <fullName evidence="3">Membrane protease YdiL, CAAX protease family</fullName>
    </submittedName>
</protein>
<keyword evidence="1" id="KW-1133">Transmembrane helix</keyword>
<dbReference type="EMBL" id="FOMZ01000006">
    <property type="protein sequence ID" value="SFD98830.1"/>
    <property type="molecule type" value="Genomic_DNA"/>
</dbReference>
<organism evidence="3 4">
    <name type="scientific">Actinopolyspora alba</name>
    <dbReference type="NCBI Taxonomy" id="673379"/>
    <lineage>
        <taxon>Bacteria</taxon>
        <taxon>Bacillati</taxon>
        <taxon>Actinomycetota</taxon>
        <taxon>Actinomycetes</taxon>
        <taxon>Actinopolysporales</taxon>
        <taxon>Actinopolysporaceae</taxon>
        <taxon>Actinopolyspora</taxon>
        <taxon>Actinopolyspora alba group</taxon>
    </lineage>
</organism>
<dbReference type="GO" id="GO:0080120">
    <property type="term" value="P:CAAX-box protein maturation"/>
    <property type="evidence" value="ECO:0007669"/>
    <property type="project" value="UniProtKB-ARBA"/>
</dbReference>
<dbReference type="InterPro" id="IPR003675">
    <property type="entry name" value="Rce1/LyrA-like_dom"/>
</dbReference>
<dbReference type="GO" id="GO:0004175">
    <property type="term" value="F:endopeptidase activity"/>
    <property type="evidence" value="ECO:0007669"/>
    <property type="project" value="UniProtKB-ARBA"/>
</dbReference>
<gene>
    <name evidence="3" type="ORF">SAMN04487819_106121</name>
</gene>
<feature type="transmembrane region" description="Helical" evidence="1">
    <location>
        <begin position="32"/>
        <end position="53"/>
    </location>
</feature>
<dbReference type="Proteomes" id="UP000198716">
    <property type="component" value="Unassembled WGS sequence"/>
</dbReference>
<name>A0A1I1X0F0_9ACTN</name>
<feature type="transmembrane region" description="Helical" evidence="1">
    <location>
        <begin position="73"/>
        <end position="94"/>
    </location>
</feature>
<evidence type="ECO:0000313" key="3">
    <source>
        <dbReference type="EMBL" id="SFD98830.1"/>
    </source>
</evidence>
<feature type="transmembrane region" description="Helical" evidence="1">
    <location>
        <begin position="238"/>
        <end position="255"/>
    </location>
</feature>
<keyword evidence="3" id="KW-0645">Protease</keyword>
<evidence type="ECO:0000313" key="4">
    <source>
        <dbReference type="Proteomes" id="UP000198716"/>
    </source>
</evidence>
<reference evidence="4" key="1">
    <citation type="submission" date="2016-10" db="EMBL/GenBank/DDBJ databases">
        <authorList>
            <person name="Varghese N."/>
            <person name="Submissions S."/>
        </authorList>
    </citation>
    <scope>NUCLEOTIDE SEQUENCE [LARGE SCALE GENOMIC DNA]</scope>
    <source>
        <strain evidence="4">DSM 45004</strain>
    </source>
</reference>
<keyword evidence="3" id="KW-0378">Hydrolase</keyword>
<evidence type="ECO:0000259" key="2">
    <source>
        <dbReference type="Pfam" id="PF02517"/>
    </source>
</evidence>
<dbReference type="Pfam" id="PF02517">
    <property type="entry name" value="Rce1-like"/>
    <property type="match status" value="1"/>
</dbReference>
<dbReference type="RefSeq" id="WP_217641535.1">
    <property type="nucleotide sequence ID" value="NZ_FOMZ01000006.1"/>
</dbReference>